<keyword evidence="3" id="KW-0175">Coiled coil</keyword>
<feature type="coiled-coil region" evidence="3">
    <location>
        <begin position="470"/>
        <end position="497"/>
    </location>
</feature>
<feature type="compositionally biased region" description="Acidic residues" evidence="4">
    <location>
        <begin position="22"/>
        <end position="31"/>
    </location>
</feature>
<comment type="caution">
    <text evidence="6">The sequence shown here is derived from an EMBL/GenBank/DDBJ whole genome shotgun (WGS) entry which is preliminary data.</text>
</comment>
<dbReference type="InterPro" id="IPR015404">
    <property type="entry name" value="Vps5_C"/>
</dbReference>
<accession>A0ABP0GUN2</accession>
<gene>
    <name evidence="6" type="ORF">CVLEPA_LOCUS28329</name>
</gene>
<comment type="similarity">
    <text evidence="1">Belongs to the sorting nexin family.</text>
</comment>
<dbReference type="InterPro" id="IPR027267">
    <property type="entry name" value="AH/BAR_dom_sf"/>
</dbReference>
<evidence type="ECO:0000256" key="3">
    <source>
        <dbReference type="SAM" id="Coils"/>
    </source>
</evidence>
<evidence type="ECO:0000259" key="5">
    <source>
        <dbReference type="PROSITE" id="PS50195"/>
    </source>
</evidence>
<proteinExistence type="inferred from homology"/>
<evidence type="ECO:0000313" key="6">
    <source>
        <dbReference type="EMBL" id="CAK8695023.1"/>
    </source>
</evidence>
<dbReference type="PROSITE" id="PS50195">
    <property type="entry name" value="PX"/>
    <property type="match status" value="1"/>
</dbReference>
<dbReference type="Proteomes" id="UP001642483">
    <property type="component" value="Unassembled WGS sequence"/>
</dbReference>
<evidence type="ECO:0000256" key="2">
    <source>
        <dbReference type="ARBA" id="ARBA00022927"/>
    </source>
</evidence>
<feature type="region of interest" description="Disordered" evidence="4">
    <location>
        <begin position="14"/>
        <end position="75"/>
    </location>
</feature>
<dbReference type="PANTHER" id="PTHR10555">
    <property type="entry name" value="SORTING NEXIN"/>
    <property type="match status" value="1"/>
</dbReference>
<dbReference type="PANTHER" id="PTHR10555:SF170">
    <property type="entry name" value="FI18122P1"/>
    <property type="match status" value="1"/>
</dbReference>
<keyword evidence="2" id="KW-0813">Transport</keyword>
<dbReference type="Gene3D" id="1.20.1270.60">
    <property type="entry name" value="Arfaptin homology (AH) domain/BAR domain"/>
    <property type="match status" value="1"/>
</dbReference>
<organism evidence="6 7">
    <name type="scientific">Clavelina lepadiformis</name>
    <name type="common">Light-bulb sea squirt</name>
    <name type="synonym">Ascidia lepadiformis</name>
    <dbReference type="NCBI Taxonomy" id="159417"/>
    <lineage>
        <taxon>Eukaryota</taxon>
        <taxon>Metazoa</taxon>
        <taxon>Chordata</taxon>
        <taxon>Tunicata</taxon>
        <taxon>Ascidiacea</taxon>
        <taxon>Aplousobranchia</taxon>
        <taxon>Clavelinidae</taxon>
        <taxon>Clavelina</taxon>
    </lineage>
</organism>
<dbReference type="SUPFAM" id="SSF103657">
    <property type="entry name" value="BAR/IMD domain-like"/>
    <property type="match status" value="1"/>
</dbReference>
<dbReference type="InterPro" id="IPR036871">
    <property type="entry name" value="PX_dom_sf"/>
</dbReference>
<name>A0ABP0GUN2_CLALP</name>
<dbReference type="CDD" id="cd07623">
    <property type="entry name" value="BAR_SNX1_2"/>
    <property type="match status" value="1"/>
</dbReference>
<reference evidence="6 7" key="1">
    <citation type="submission" date="2024-02" db="EMBL/GenBank/DDBJ databases">
        <authorList>
            <person name="Daric V."/>
            <person name="Darras S."/>
        </authorList>
    </citation>
    <scope>NUCLEOTIDE SEQUENCE [LARGE SCALE GENOMIC DNA]</scope>
</reference>
<evidence type="ECO:0000313" key="7">
    <source>
        <dbReference type="Proteomes" id="UP001642483"/>
    </source>
</evidence>
<dbReference type="SMART" id="SM00312">
    <property type="entry name" value="PX"/>
    <property type="match status" value="1"/>
</dbReference>
<dbReference type="Pfam" id="PF09325">
    <property type="entry name" value="Vps5"/>
    <property type="match status" value="1"/>
</dbReference>
<feature type="compositionally biased region" description="Low complexity" evidence="4">
    <location>
        <begin position="99"/>
        <end position="111"/>
    </location>
</feature>
<dbReference type="Gene3D" id="3.30.1520.10">
    <property type="entry name" value="Phox-like domain"/>
    <property type="match status" value="1"/>
</dbReference>
<evidence type="ECO:0000256" key="1">
    <source>
        <dbReference type="ARBA" id="ARBA00010883"/>
    </source>
</evidence>
<dbReference type="Pfam" id="PF00787">
    <property type="entry name" value="PX"/>
    <property type="match status" value="1"/>
</dbReference>
<feature type="region of interest" description="Disordered" evidence="4">
    <location>
        <begin position="99"/>
        <end position="118"/>
    </location>
</feature>
<keyword evidence="7" id="KW-1185">Reference proteome</keyword>
<dbReference type="EMBL" id="CAWYQH010000141">
    <property type="protein sequence ID" value="CAK8695023.1"/>
    <property type="molecule type" value="Genomic_DNA"/>
</dbReference>
<protein>
    <recommendedName>
        <fullName evidence="5">PX domain-containing protein</fullName>
    </recommendedName>
</protein>
<feature type="domain" description="PX" evidence="5">
    <location>
        <begin position="165"/>
        <end position="296"/>
    </location>
</feature>
<keyword evidence="2" id="KW-0653">Protein transport</keyword>
<evidence type="ECO:0000256" key="4">
    <source>
        <dbReference type="SAM" id="MobiDB-lite"/>
    </source>
</evidence>
<sequence length="546" mass="61848">MACWPIYKAKMADLREPPPLDDYSENEEVSDMLEKPYAKEEDKDEEKSIVSEPVEKVEEPKPQKEEVATQEIENDVSFDEGVAGSSAIDVVVPVKDVPADTPIPAPTTAIPLDSPQDDDAEELFDAASSSKPIAPISLDDPVDTITKPAYLRQDEPEPEEEEEKHDIAIEVSDPHKKGEGMNAFMSYKVHTKTSMPTFKRPDLTVDRRFSDFLGLHEKMLAKHRHAGRVVPPAPEKSLVGMTLIKMSKSDEEAVSIDFVEKRRAALERYLNRIARHSVLVQDQDFRDFLEQDDLPQATNTRALSGAGVMRLVKNVEGAINKITFKMTEEDSWFEEKHQQIESLEQQLIKLHSTFDTLVHRRKELAVNTALFAKSAATLGNAEEHTALSRALAQLSDAFEKIESVNHDQANTDYYGVTEALGDYLRIISEIKEVFMVRVKSWHNWQSAVQAVNKKKEAEAKMRAAGKGDKVSQIQSDLRELEARVETSKSDFDELSATIKKDIQKFEKDRIFDFRQLVLIFLKNLMKSQEQCMKNWEAFMPEARAIA</sequence>
<feature type="compositionally biased region" description="Basic and acidic residues" evidence="4">
    <location>
        <begin position="32"/>
        <end position="67"/>
    </location>
</feature>
<dbReference type="InterPro" id="IPR001683">
    <property type="entry name" value="PX_dom"/>
</dbReference>
<dbReference type="CDD" id="cd06859">
    <property type="entry name" value="PX_SNX1_2_like"/>
    <property type="match status" value="1"/>
</dbReference>
<dbReference type="SUPFAM" id="SSF64268">
    <property type="entry name" value="PX domain"/>
    <property type="match status" value="1"/>
</dbReference>